<accession>A0A8J3CNP4</accession>
<gene>
    <name evidence="1" type="ORF">GCM10009007_20220</name>
</gene>
<reference evidence="1" key="1">
    <citation type="journal article" date="2014" name="Int. J. Syst. Evol. Microbiol.">
        <title>Complete genome sequence of Corynebacterium casei LMG S-19264T (=DSM 44701T), isolated from a smear-ripened cheese.</title>
        <authorList>
            <consortium name="US DOE Joint Genome Institute (JGI-PGF)"/>
            <person name="Walter F."/>
            <person name="Albersmeier A."/>
            <person name="Kalinowski J."/>
            <person name="Ruckert C."/>
        </authorList>
    </citation>
    <scope>NUCLEOTIDE SEQUENCE</scope>
    <source>
        <strain evidence="1">KCTC 32501</strain>
    </source>
</reference>
<evidence type="ECO:0000313" key="1">
    <source>
        <dbReference type="EMBL" id="GHA79141.1"/>
    </source>
</evidence>
<protein>
    <submittedName>
        <fullName evidence="1">Uncharacterized protein</fullName>
    </submittedName>
</protein>
<name>A0A8J3CNP4_9BURK</name>
<dbReference type="EMBL" id="BMZG01000014">
    <property type="protein sequence ID" value="GHA79141.1"/>
    <property type="molecule type" value="Genomic_DNA"/>
</dbReference>
<comment type="caution">
    <text evidence="1">The sequence shown here is derived from an EMBL/GenBank/DDBJ whole genome shotgun (WGS) entry which is preliminary data.</text>
</comment>
<dbReference type="Proteomes" id="UP000614287">
    <property type="component" value="Unassembled WGS sequence"/>
</dbReference>
<dbReference type="AlphaFoldDB" id="A0A8J3CNP4"/>
<reference evidence="1" key="2">
    <citation type="submission" date="2020-09" db="EMBL/GenBank/DDBJ databases">
        <authorList>
            <person name="Sun Q."/>
            <person name="Kim S."/>
        </authorList>
    </citation>
    <scope>NUCLEOTIDE SEQUENCE</scope>
    <source>
        <strain evidence="1">KCTC 32501</strain>
    </source>
</reference>
<organism evidence="1 2">
    <name type="scientific">Formosimonas limnophila</name>
    <dbReference type="NCBI Taxonomy" id="1384487"/>
    <lineage>
        <taxon>Bacteria</taxon>
        <taxon>Pseudomonadati</taxon>
        <taxon>Pseudomonadota</taxon>
        <taxon>Betaproteobacteria</taxon>
        <taxon>Burkholderiales</taxon>
        <taxon>Burkholderiaceae</taxon>
        <taxon>Formosimonas</taxon>
    </lineage>
</organism>
<evidence type="ECO:0000313" key="2">
    <source>
        <dbReference type="Proteomes" id="UP000614287"/>
    </source>
</evidence>
<proteinExistence type="predicted"/>
<sequence length="77" mass="8993">MPGNSPMSISLDEFVKKWGGIQSDYQPLIDWFEWAPMTISGDKQQYSRMWNLTYRNQTPKNSEGNLNIQRFPYKACG</sequence>
<keyword evidence="2" id="KW-1185">Reference proteome</keyword>